<dbReference type="Proteomes" id="UP000037035">
    <property type="component" value="Unassembled WGS sequence"/>
</dbReference>
<feature type="non-terminal residue" evidence="1">
    <location>
        <position position="34"/>
    </location>
</feature>
<evidence type="ECO:0000313" key="1">
    <source>
        <dbReference type="EMBL" id="KNZ54965.1"/>
    </source>
</evidence>
<gene>
    <name evidence="1" type="ORF">VP01_2805g3</name>
</gene>
<reference evidence="1 2" key="1">
    <citation type="submission" date="2015-08" db="EMBL/GenBank/DDBJ databases">
        <title>Next Generation Sequencing and Analysis of the Genome of Puccinia sorghi L Schw, the Causal Agent of Maize Common Rust.</title>
        <authorList>
            <person name="Rochi L."/>
            <person name="Burguener G."/>
            <person name="Darino M."/>
            <person name="Turjanski A."/>
            <person name="Kreff E."/>
            <person name="Dieguez M.J."/>
            <person name="Sacco F."/>
        </authorList>
    </citation>
    <scope>NUCLEOTIDE SEQUENCE [LARGE SCALE GENOMIC DNA]</scope>
    <source>
        <strain evidence="1 2">RO10H11247</strain>
    </source>
</reference>
<keyword evidence="2" id="KW-1185">Reference proteome</keyword>
<sequence>MFEFVAWVYGCIILHNMLAKLGIRWMELLDDIEA</sequence>
<name>A0A0L6V4A6_9BASI</name>
<comment type="caution">
    <text evidence="1">The sequence shown here is derived from an EMBL/GenBank/DDBJ whole genome shotgun (WGS) entry which is preliminary data.</text>
</comment>
<dbReference type="VEuPathDB" id="FungiDB:VP01_2805g3"/>
<organism evidence="1 2">
    <name type="scientific">Puccinia sorghi</name>
    <dbReference type="NCBI Taxonomy" id="27349"/>
    <lineage>
        <taxon>Eukaryota</taxon>
        <taxon>Fungi</taxon>
        <taxon>Dikarya</taxon>
        <taxon>Basidiomycota</taxon>
        <taxon>Pucciniomycotina</taxon>
        <taxon>Pucciniomycetes</taxon>
        <taxon>Pucciniales</taxon>
        <taxon>Pucciniaceae</taxon>
        <taxon>Puccinia</taxon>
    </lineage>
</organism>
<protein>
    <submittedName>
        <fullName evidence="1">Uncharacterized protein</fullName>
    </submittedName>
</protein>
<dbReference type="EMBL" id="LAVV01007730">
    <property type="protein sequence ID" value="KNZ54965.1"/>
    <property type="molecule type" value="Genomic_DNA"/>
</dbReference>
<proteinExistence type="predicted"/>
<evidence type="ECO:0000313" key="2">
    <source>
        <dbReference type="Proteomes" id="UP000037035"/>
    </source>
</evidence>
<accession>A0A0L6V4A6</accession>
<dbReference type="AlphaFoldDB" id="A0A0L6V4A6"/>